<gene>
    <name evidence="8" type="ORF">C8D94_101992</name>
</gene>
<dbReference type="InterPro" id="IPR036163">
    <property type="entry name" value="HMA_dom_sf"/>
</dbReference>
<feature type="transmembrane region" description="Helical" evidence="6">
    <location>
        <begin position="183"/>
        <end position="204"/>
    </location>
</feature>
<feature type="transmembrane region" description="Helical" evidence="6">
    <location>
        <begin position="225"/>
        <end position="244"/>
    </location>
</feature>
<dbReference type="Proteomes" id="UP000255317">
    <property type="component" value="Unassembled WGS sequence"/>
</dbReference>
<dbReference type="AlphaFoldDB" id="A0A370QL92"/>
<dbReference type="InterPro" id="IPR006121">
    <property type="entry name" value="HMA_dom"/>
</dbReference>
<keyword evidence="2 6" id="KW-0812">Transmembrane</keyword>
<dbReference type="GO" id="GO:0046872">
    <property type="term" value="F:metal ion binding"/>
    <property type="evidence" value="ECO:0007669"/>
    <property type="project" value="UniProtKB-KW"/>
</dbReference>
<proteinExistence type="predicted"/>
<evidence type="ECO:0000256" key="1">
    <source>
        <dbReference type="ARBA" id="ARBA00004141"/>
    </source>
</evidence>
<dbReference type="InterPro" id="IPR009908">
    <property type="entry name" value="Methylamine_util_MauE"/>
</dbReference>
<dbReference type="PROSITE" id="PS50846">
    <property type="entry name" value="HMA_2"/>
    <property type="match status" value="1"/>
</dbReference>
<dbReference type="PROSITE" id="PS01047">
    <property type="entry name" value="HMA_1"/>
    <property type="match status" value="1"/>
</dbReference>
<feature type="domain" description="HMA" evidence="7">
    <location>
        <begin position="1"/>
        <end position="66"/>
    </location>
</feature>
<protein>
    <submittedName>
        <fullName evidence="8">Copper chaperone CopZ</fullName>
    </submittedName>
</protein>
<accession>A0A370QL92</accession>
<keyword evidence="5 6" id="KW-0472">Membrane</keyword>
<name>A0A370QL92_9FLAO</name>
<dbReference type="GO" id="GO:0016020">
    <property type="term" value="C:membrane"/>
    <property type="evidence" value="ECO:0007669"/>
    <property type="project" value="UniProtKB-SubCell"/>
</dbReference>
<evidence type="ECO:0000313" key="8">
    <source>
        <dbReference type="EMBL" id="RDK89112.1"/>
    </source>
</evidence>
<evidence type="ECO:0000259" key="7">
    <source>
        <dbReference type="PROSITE" id="PS50846"/>
    </source>
</evidence>
<keyword evidence="3" id="KW-0479">Metal-binding</keyword>
<dbReference type="GO" id="GO:0030416">
    <property type="term" value="P:methylamine metabolic process"/>
    <property type="evidence" value="ECO:0007669"/>
    <property type="project" value="InterPro"/>
</dbReference>
<evidence type="ECO:0000313" key="9">
    <source>
        <dbReference type="Proteomes" id="UP000255317"/>
    </source>
</evidence>
<feature type="transmembrane region" description="Helical" evidence="6">
    <location>
        <begin position="96"/>
        <end position="113"/>
    </location>
</feature>
<dbReference type="SUPFAM" id="SSF55008">
    <property type="entry name" value="HMA, heavy metal-associated domain"/>
    <property type="match status" value="1"/>
</dbReference>
<reference evidence="8 9" key="1">
    <citation type="submission" date="2018-07" db="EMBL/GenBank/DDBJ databases">
        <title>Genomic Encyclopedia of Type Strains, Phase IV (KMG-IV): sequencing the most valuable type-strain genomes for metagenomic binning, comparative biology and taxonomic classification.</title>
        <authorList>
            <person name="Goeker M."/>
        </authorList>
    </citation>
    <scope>NUCLEOTIDE SEQUENCE [LARGE SCALE GENOMIC DNA]</scope>
    <source>
        <strain evidence="8 9">DSM 101478</strain>
    </source>
</reference>
<sequence length="245" mass="27210">MKQTYTVEGMTCEGCKASVTKHLSQIKGVTEVSVHLEKAEATVVSEKPLVISTLKEALPSKYTISEKNIFKENTNTVTTEVQNKEGKSKLQQLKPLFLIFLFIALIDGAMNYPQFKTQALMLDFMGLFFMVFSLFKLFDLKGFSSSFAMYDPLAKMVPPYGFVYPFIEVGLGILFLMRIAIPGLLIITLVVLSITTIGVTRSLLGKRSIQCACLGTVLDLPMTQATFIENAVMIVMALVMIFGWV</sequence>
<feature type="transmembrane region" description="Helical" evidence="6">
    <location>
        <begin position="159"/>
        <end position="177"/>
    </location>
</feature>
<dbReference type="RefSeq" id="WP_115122752.1">
    <property type="nucleotide sequence ID" value="NZ_QRAO01000001.1"/>
</dbReference>
<comment type="subcellular location">
    <subcellularLocation>
        <location evidence="1">Membrane</location>
        <topology evidence="1">Multi-pass membrane protein</topology>
    </subcellularLocation>
</comment>
<keyword evidence="9" id="KW-1185">Reference proteome</keyword>
<evidence type="ECO:0000256" key="2">
    <source>
        <dbReference type="ARBA" id="ARBA00022692"/>
    </source>
</evidence>
<dbReference type="InterPro" id="IPR017969">
    <property type="entry name" value="Heavy-metal-associated_CS"/>
</dbReference>
<evidence type="ECO:0000256" key="5">
    <source>
        <dbReference type="ARBA" id="ARBA00023136"/>
    </source>
</evidence>
<evidence type="ECO:0000256" key="3">
    <source>
        <dbReference type="ARBA" id="ARBA00022723"/>
    </source>
</evidence>
<evidence type="ECO:0000256" key="4">
    <source>
        <dbReference type="ARBA" id="ARBA00022989"/>
    </source>
</evidence>
<dbReference type="Gene3D" id="3.30.70.100">
    <property type="match status" value="1"/>
</dbReference>
<keyword evidence="4 6" id="KW-1133">Transmembrane helix</keyword>
<dbReference type="Pfam" id="PF07291">
    <property type="entry name" value="MauE"/>
    <property type="match status" value="1"/>
</dbReference>
<dbReference type="Pfam" id="PF00403">
    <property type="entry name" value="HMA"/>
    <property type="match status" value="1"/>
</dbReference>
<evidence type="ECO:0000256" key="6">
    <source>
        <dbReference type="SAM" id="Phobius"/>
    </source>
</evidence>
<feature type="transmembrane region" description="Helical" evidence="6">
    <location>
        <begin position="119"/>
        <end position="138"/>
    </location>
</feature>
<dbReference type="CDD" id="cd00371">
    <property type="entry name" value="HMA"/>
    <property type="match status" value="1"/>
</dbReference>
<organism evidence="8 9">
    <name type="scientific">Marinirhabdus gelatinilytica</name>
    <dbReference type="NCBI Taxonomy" id="1703343"/>
    <lineage>
        <taxon>Bacteria</taxon>
        <taxon>Pseudomonadati</taxon>
        <taxon>Bacteroidota</taxon>
        <taxon>Flavobacteriia</taxon>
        <taxon>Flavobacteriales</taxon>
        <taxon>Flavobacteriaceae</taxon>
    </lineage>
</organism>
<dbReference type="OrthoDB" id="1521937at2"/>
<comment type="caution">
    <text evidence="8">The sequence shown here is derived from an EMBL/GenBank/DDBJ whole genome shotgun (WGS) entry which is preliminary data.</text>
</comment>
<dbReference type="EMBL" id="QRAO01000001">
    <property type="protein sequence ID" value="RDK89112.1"/>
    <property type="molecule type" value="Genomic_DNA"/>
</dbReference>